<dbReference type="PANTHER" id="PTHR46174">
    <property type="entry name" value="CXXC-TYPE ZINC FINGER PROTEIN 1"/>
    <property type="match status" value="1"/>
</dbReference>
<reference evidence="9" key="1">
    <citation type="submission" date="2021-03" db="EMBL/GenBank/DDBJ databases">
        <authorList>
            <person name="Tagirdzhanova G."/>
        </authorList>
    </citation>
    <scope>NUCLEOTIDE SEQUENCE</scope>
</reference>
<dbReference type="PROSITE" id="PS01359">
    <property type="entry name" value="ZF_PHD_1"/>
    <property type="match status" value="1"/>
</dbReference>
<dbReference type="Gene3D" id="3.30.40.10">
    <property type="entry name" value="Zinc/RING finger domain, C3HC4 (zinc finger)"/>
    <property type="match status" value="1"/>
</dbReference>
<dbReference type="PROSITE" id="PS50016">
    <property type="entry name" value="ZF_PHD_2"/>
    <property type="match status" value="1"/>
</dbReference>
<dbReference type="OrthoDB" id="436852at2759"/>
<evidence type="ECO:0000256" key="4">
    <source>
        <dbReference type="ARBA" id="ARBA00022833"/>
    </source>
</evidence>
<dbReference type="InterPro" id="IPR011011">
    <property type="entry name" value="Znf_FYVE_PHD"/>
</dbReference>
<dbReference type="GO" id="GO:0008270">
    <property type="term" value="F:zinc ion binding"/>
    <property type="evidence" value="ECO:0007669"/>
    <property type="project" value="UniProtKB-KW"/>
</dbReference>
<dbReference type="SMART" id="SM00249">
    <property type="entry name" value="PHD"/>
    <property type="match status" value="1"/>
</dbReference>
<dbReference type="EMBL" id="CAJPDQ010000028">
    <property type="protein sequence ID" value="CAF9927826.1"/>
    <property type="molecule type" value="Genomic_DNA"/>
</dbReference>
<dbReference type="InterPro" id="IPR019787">
    <property type="entry name" value="Znf_PHD-finger"/>
</dbReference>
<dbReference type="PANTHER" id="PTHR46174:SF1">
    <property type="entry name" value="CXXC-TYPE ZINC FINGER PROTEIN 1"/>
    <property type="match status" value="1"/>
</dbReference>
<keyword evidence="2" id="KW-0479">Metal-binding</keyword>
<dbReference type="Proteomes" id="UP000664169">
    <property type="component" value="Unassembled WGS sequence"/>
</dbReference>
<keyword evidence="10" id="KW-1185">Reference proteome</keyword>
<dbReference type="GO" id="GO:0045893">
    <property type="term" value="P:positive regulation of DNA-templated transcription"/>
    <property type="evidence" value="ECO:0007669"/>
    <property type="project" value="TreeGrafter"/>
</dbReference>
<name>A0A8H3FNG1_9LECA</name>
<evidence type="ECO:0000256" key="6">
    <source>
        <dbReference type="PROSITE-ProRule" id="PRU00146"/>
    </source>
</evidence>
<keyword evidence="4" id="KW-0862">Zinc</keyword>
<keyword evidence="3 6" id="KW-0863">Zinc-finger</keyword>
<keyword evidence="5" id="KW-0539">Nucleus</keyword>
<organism evidence="9 10">
    <name type="scientific">Gomphillus americanus</name>
    <dbReference type="NCBI Taxonomy" id="1940652"/>
    <lineage>
        <taxon>Eukaryota</taxon>
        <taxon>Fungi</taxon>
        <taxon>Dikarya</taxon>
        <taxon>Ascomycota</taxon>
        <taxon>Pezizomycotina</taxon>
        <taxon>Lecanoromycetes</taxon>
        <taxon>OSLEUM clade</taxon>
        <taxon>Ostropomycetidae</taxon>
        <taxon>Ostropales</taxon>
        <taxon>Graphidaceae</taxon>
        <taxon>Gomphilloideae</taxon>
        <taxon>Gomphillus</taxon>
    </lineage>
</organism>
<evidence type="ECO:0000256" key="1">
    <source>
        <dbReference type="ARBA" id="ARBA00004123"/>
    </source>
</evidence>
<protein>
    <recommendedName>
        <fullName evidence="8">PHD-type domain-containing protein</fullName>
    </recommendedName>
</protein>
<dbReference type="SUPFAM" id="SSF57903">
    <property type="entry name" value="FYVE/PHD zinc finger"/>
    <property type="match status" value="1"/>
</dbReference>
<gene>
    <name evidence="9" type="ORF">GOMPHAMPRED_004514</name>
</gene>
<accession>A0A8H3FNG1</accession>
<dbReference type="AlphaFoldDB" id="A0A8H3FNG1"/>
<dbReference type="Pfam" id="PF00628">
    <property type="entry name" value="PHD"/>
    <property type="match status" value="1"/>
</dbReference>
<evidence type="ECO:0000256" key="7">
    <source>
        <dbReference type="SAM" id="MobiDB-lite"/>
    </source>
</evidence>
<dbReference type="InterPro" id="IPR019786">
    <property type="entry name" value="Zinc_finger_PHD-type_CS"/>
</dbReference>
<comment type="caution">
    <text evidence="9">The sequence shown here is derived from an EMBL/GenBank/DDBJ whole genome shotgun (WGS) entry which is preliminary data.</text>
</comment>
<comment type="subcellular location">
    <subcellularLocation>
        <location evidence="1">Nucleus</location>
    </subcellularLocation>
</comment>
<evidence type="ECO:0000256" key="2">
    <source>
        <dbReference type="ARBA" id="ARBA00022723"/>
    </source>
</evidence>
<feature type="domain" description="PHD-type" evidence="8">
    <location>
        <begin position="171"/>
        <end position="222"/>
    </location>
</feature>
<feature type="region of interest" description="Disordered" evidence="7">
    <location>
        <begin position="1"/>
        <end position="166"/>
    </location>
</feature>
<evidence type="ECO:0000256" key="3">
    <source>
        <dbReference type="ARBA" id="ARBA00022771"/>
    </source>
</evidence>
<dbReference type="InterPro" id="IPR001965">
    <property type="entry name" value="Znf_PHD"/>
</dbReference>
<evidence type="ECO:0000313" key="10">
    <source>
        <dbReference type="Proteomes" id="UP000664169"/>
    </source>
</evidence>
<evidence type="ECO:0000256" key="5">
    <source>
        <dbReference type="ARBA" id="ARBA00023242"/>
    </source>
</evidence>
<evidence type="ECO:0000259" key="8">
    <source>
        <dbReference type="PROSITE" id="PS50016"/>
    </source>
</evidence>
<dbReference type="InterPro" id="IPR037869">
    <property type="entry name" value="Spp1/CFP1"/>
</dbReference>
<sequence length="523" mass="57966">MAEKGPSTEAESVDQENGHDNNSRDVLTPSKHVSLKQELSGGAEFEKSLKDASGTPEMAAESFSLPQIKKEDSHGPTLLREVSPIASNQSAPSKGQPKKKSAPGVPKKTGAKKRKLDSRADTPQSQRSGTPNSVLGGRASSKIKKQNSATPLHSSPAPDDNDEEDDESDNELYCICRKGDDHTWMIACDGGCDDWFHGRCVGIDQRDGNLIDRFICPKCSEPQGIKTTWKPMCRLDGCREPAAITGPRPSKYCCDDHAAQFFRNLLKKGLGTDTAVTARKRRKDNPIESISNSAEDFEKPAHLRGGLLSPAELKAITSGLQSCNEFRNLGESPVVADKTGDHKDTMEIDAVGGGFTKHDSEYLNATIQKTQKLDHQLKSLQNRERFLTLVRSRAKTVQEELKKKDKSMKDMCGFDRRLRWSDDDFDNWCASEEGKETFRLGKLNPEQIDADGDANMEDGEELGKGVCLKKRCKQHEGWFKLHSQEFAYGKSDVSREMARLAGEERGIRERATVRKLELRNVSA</sequence>
<evidence type="ECO:0000313" key="9">
    <source>
        <dbReference type="EMBL" id="CAF9927826.1"/>
    </source>
</evidence>
<proteinExistence type="predicted"/>
<feature type="compositionally biased region" description="Polar residues" evidence="7">
    <location>
        <begin position="121"/>
        <end position="133"/>
    </location>
</feature>
<dbReference type="GO" id="GO:0048188">
    <property type="term" value="C:Set1C/COMPASS complex"/>
    <property type="evidence" value="ECO:0007669"/>
    <property type="project" value="InterPro"/>
</dbReference>
<dbReference type="InterPro" id="IPR013083">
    <property type="entry name" value="Znf_RING/FYVE/PHD"/>
</dbReference>